<dbReference type="InterPro" id="IPR029044">
    <property type="entry name" value="Nucleotide-diphossugar_trans"/>
</dbReference>
<dbReference type="eggNOG" id="KOG3765">
    <property type="taxonomic scope" value="Eukaryota"/>
</dbReference>
<dbReference type="Proteomes" id="UP000007799">
    <property type="component" value="Unassembled WGS sequence"/>
</dbReference>
<dbReference type="Pfam" id="PF01501">
    <property type="entry name" value="Glyco_transf_8"/>
    <property type="match status" value="1"/>
</dbReference>
<dbReference type="AlphaFoldDB" id="F2TVA1"/>
<dbReference type="Gene3D" id="3.90.550.10">
    <property type="entry name" value="Spore Coat Polysaccharide Biosynthesis Protein SpsA, Chain A"/>
    <property type="match status" value="1"/>
</dbReference>
<organism evidence="2">
    <name type="scientific">Salpingoeca rosetta (strain ATCC 50818 / BSB-021)</name>
    <dbReference type="NCBI Taxonomy" id="946362"/>
    <lineage>
        <taxon>Eukaryota</taxon>
        <taxon>Choanoflagellata</taxon>
        <taxon>Craspedida</taxon>
        <taxon>Salpingoecidae</taxon>
        <taxon>Salpingoeca</taxon>
    </lineage>
</organism>
<evidence type="ECO:0000313" key="2">
    <source>
        <dbReference type="Proteomes" id="UP000007799"/>
    </source>
</evidence>
<dbReference type="SUPFAM" id="SSF53448">
    <property type="entry name" value="Nucleotide-diphospho-sugar transferases"/>
    <property type="match status" value="1"/>
</dbReference>
<dbReference type="InterPro" id="IPR042465">
    <property type="entry name" value="XXLT1"/>
</dbReference>
<dbReference type="InterPro" id="IPR002495">
    <property type="entry name" value="Glyco_trans_8"/>
</dbReference>
<proteinExistence type="predicted"/>
<dbReference type="FunCoup" id="F2TVA1">
    <property type="interactions" value="277"/>
</dbReference>
<gene>
    <name evidence="1" type="ORF">PTSG_00013</name>
</gene>
<dbReference type="GO" id="GO:0140560">
    <property type="term" value="F:xylosyl alpha-1,3-xylosyltransferase activity"/>
    <property type="evidence" value="ECO:0007669"/>
    <property type="project" value="TreeGrafter"/>
</dbReference>
<name>F2TVA1_SALR5</name>
<dbReference type="GeneID" id="16067838"/>
<dbReference type="InParanoid" id="F2TVA1"/>
<dbReference type="PANTHER" id="PTHR46612:SF1">
    <property type="entry name" value="XYLOSIDE XYLOSYLTRANSFERASE 1"/>
    <property type="match status" value="1"/>
</dbReference>
<dbReference type="OrthoDB" id="411524at2759"/>
<keyword evidence="2" id="KW-1185">Reference proteome</keyword>
<dbReference type="PANTHER" id="PTHR46612">
    <property type="entry name" value="XYLOSIDE XYLOSYLTRANSFERASE 1"/>
    <property type="match status" value="1"/>
</dbReference>
<reference evidence="1" key="1">
    <citation type="submission" date="2009-08" db="EMBL/GenBank/DDBJ databases">
        <title>Annotation of Salpingoeca rosetta.</title>
        <authorList>
            <consortium name="The Broad Institute Genome Sequencing Platform"/>
            <person name="Russ C."/>
            <person name="Cuomo C."/>
            <person name="Burger G."/>
            <person name="Gray M.W."/>
            <person name="Holland P.W.H."/>
            <person name="King N."/>
            <person name="Lang F.B.F."/>
            <person name="Roger A.J."/>
            <person name="Ruiz-Trillo I."/>
            <person name="Young S.K."/>
            <person name="Zeng Q."/>
            <person name="Gargeya S."/>
            <person name="Alvarado L."/>
            <person name="Berlin A."/>
            <person name="Chapman S.B."/>
            <person name="Chen Z."/>
            <person name="Freedman E."/>
            <person name="Gellesch M."/>
            <person name="Goldberg J."/>
            <person name="Griggs A."/>
            <person name="Gujja S."/>
            <person name="Heilman E."/>
            <person name="Heiman D."/>
            <person name="Howarth C."/>
            <person name="Mehta T."/>
            <person name="Neiman D."/>
            <person name="Pearson M."/>
            <person name="Roberts A."/>
            <person name="Saif S."/>
            <person name="Shea T."/>
            <person name="Shenoy N."/>
            <person name="Sisk P."/>
            <person name="Stolte C."/>
            <person name="Sykes S."/>
            <person name="White J."/>
            <person name="Yandava C."/>
            <person name="Haas B."/>
            <person name="Nusbaum C."/>
            <person name="Birren B."/>
        </authorList>
    </citation>
    <scope>NUCLEOTIDE SEQUENCE [LARGE SCALE GENOMIC DNA]</scope>
    <source>
        <strain evidence="1">ATCC 50818</strain>
    </source>
</reference>
<accession>F2TVA1</accession>
<dbReference type="GO" id="GO:0005789">
    <property type="term" value="C:endoplasmic reticulum membrane"/>
    <property type="evidence" value="ECO:0007669"/>
    <property type="project" value="TreeGrafter"/>
</dbReference>
<evidence type="ECO:0000313" key="1">
    <source>
        <dbReference type="EMBL" id="EGD71997.1"/>
    </source>
</evidence>
<sequence length="458" mass="50281">MTTMTRSRRRWRIGGGGGLAACVVLFAVAVVMVMSANSNFVGAIPATAVVKDGVGGGDTQTAGEGEQAPVCSTESKAVLGKGGRHCECPSDHRICVGPRCSVARNSTGHVIKQGFHVTCKTCLCLASLRNAEGKEVEVYEPYQRELDTVHLVMVLADASRSLEAKFVKCLHSLVERASKPITLHLITDDPPKGNEHLPMSAIAGVDLRVYHGHDLLTKAMEKGGVLVRRLIPGIDAAVRAHRESDGGDFGIVGGMTVTEQYLALMPFYHLLLPDVDKAIVVDADVVFRVDVTLLWQIFRAFKTEELIGLVYEQQPTFRHTFAAYRKLNKRTHIGSPAASVGGVRAGLPGFNTGVALLNLAHMRASDLISELVYTDLVDHMTRKYMVSERLTPATLFTLMAAEHPFLFHVLPCKWNRQLCQKMRQSEHSAVFDEYHQCEHDDGSVLVYHESCNTQLPRE</sequence>
<dbReference type="GO" id="GO:0016266">
    <property type="term" value="P:protein O-linked glycosylation via N-acetyl-galactosamine"/>
    <property type="evidence" value="ECO:0007669"/>
    <property type="project" value="TreeGrafter"/>
</dbReference>
<dbReference type="EMBL" id="GL832955">
    <property type="protein sequence ID" value="EGD71997.1"/>
    <property type="molecule type" value="Genomic_DNA"/>
</dbReference>
<dbReference type="KEGG" id="sre:PTSG_00013"/>
<dbReference type="RefSeq" id="XP_004998569.1">
    <property type="nucleotide sequence ID" value="XM_004998512.1"/>
</dbReference>
<protein>
    <submittedName>
        <fullName evidence="1">Uncharacterized protein</fullName>
    </submittedName>
</protein>